<dbReference type="CDD" id="cd00757">
    <property type="entry name" value="ThiF_MoeB_HesA_family"/>
    <property type="match status" value="1"/>
</dbReference>
<keyword evidence="18" id="KW-1185">Reference proteome</keyword>
<evidence type="ECO:0000256" key="8">
    <source>
        <dbReference type="ARBA" id="ARBA00022786"/>
    </source>
</evidence>
<dbReference type="GO" id="GO:0046872">
    <property type="term" value="F:metal ion binding"/>
    <property type="evidence" value="ECO:0007669"/>
    <property type="project" value="UniProtKB-KW"/>
</dbReference>
<dbReference type="EC" id="2.8.1.11" evidence="14"/>
<evidence type="ECO:0000256" key="1">
    <source>
        <dbReference type="ARBA" id="ARBA00004514"/>
    </source>
</evidence>
<evidence type="ECO:0000256" key="10">
    <source>
        <dbReference type="ARBA" id="ARBA00022840"/>
    </source>
</evidence>
<dbReference type="STRING" id="50376.A0A517L4N8"/>
<dbReference type="GO" id="GO:0006777">
    <property type="term" value="P:Mo-molybdopterin cofactor biosynthetic process"/>
    <property type="evidence" value="ECO:0007669"/>
    <property type="project" value="UniProtKB-UniRule"/>
</dbReference>
<evidence type="ECO:0000256" key="14">
    <source>
        <dbReference type="HAMAP-Rule" id="MF_03049"/>
    </source>
</evidence>
<keyword evidence="15" id="KW-0175">Coiled coil</keyword>
<comment type="cofactor">
    <cofactor evidence="14">
        <name>Zn(2+)</name>
        <dbReference type="ChEBI" id="CHEBI:29105"/>
    </cofactor>
    <text evidence="14">Binds 1 zinc ion per subunit.</text>
</comment>
<evidence type="ECO:0000313" key="18">
    <source>
        <dbReference type="Proteomes" id="UP000316270"/>
    </source>
</evidence>
<feature type="binding site" evidence="14">
    <location>
        <position position="131"/>
    </location>
    <ligand>
        <name>ATP</name>
        <dbReference type="ChEBI" id="CHEBI:30616"/>
    </ligand>
</feature>
<feature type="active site" description="Glycyl thioester intermediate; for adenylyltransferase activity" evidence="14">
    <location>
        <position position="286"/>
    </location>
</feature>
<comment type="pathway">
    <text evidence="14">Cofactor biosynthesis; molybdopterin biosynthesis.</text>
</comment>
<keyword evidence="5" id="KW-0548">Nucleotidyltransferase</keyword>
<feature type="binding site" evidence="14">
    <location>
        <position position="352"/>
    </location>
    <ligand>
        <name>Zn(2+)</name>
        <dbReference type="ChEBI" id="CHEBI:29105"/>
    </ligand>
</feature>
<evidence type="ECO:0000313" key="17">
    <source>
        <dbReference type="EMBL" id="QDS70616.1"/>
    </source>
</evidence>
<dbReference type="GO" id="GO:0005524">
    <property type="term" value="F:ATP binding"/>
    <property type="evidence" value="ECO:0007669"/>
    <property type="project" value="UniProtKB-KW"/>
</dbReference>
<feature type="binding site" evidence="14">
    <location>
        <position position="152"/>
    </location>
    <ligand>
        <name>ATP</name>
        <dbReference type="ChEBI" id="CHEBI:30616"/>
    </ligand>
</feature>
<evidence type="ECO:0000256" key="6">
    <source>
        <dbReference type="ARBA" id="ARBA00022723"/>
    </source>
</evidence>
<dbReference type="HAMAP" id="MF_03049">
    <property type="entry name" value="MOCS3_Uba4"/>
    <property type="match status" value="1"/>
</dbReference>
<feature type="active site" description="Cysteine persulfide intermediate; for sulfurtransferase activity" evidence="14">
    <location>
        <position position="477"/>
    </location>
</feature>
<dbReference type="EC" id="2.7.7.80" evidence="14"/>
<keyword evidence="7 14" id="KW-0547">Nucleotide-binding</keyword>
<feature type="binding site" evidence="14">
    <location>
        <position position="176"/>
    </location>
    <ligand>
        <name>ATP</name>
        <dbReference type="ChEBI" id="CHEBI:30616"/>
    </ligand>
</feature>
<dbReference type="Gene3D" id="3.40.50.720">
    <property type="entry name" value="NAD(P)-binding Rossmann-like Domain"/>
    <property type="match status" value="1"/>
</dbReference>
<feature type="binding site" evidence="14">
    <location>
        <position position="272"/>
    </location>
    <ligand>
        <name>Zn(2+)</name>
        <dbReference type="ChEBI" id="CHEBI:29105"/>
    </ligand>
</feature>
<keyword evidence="4 14" id="KW-0819">tRNA processing</keyword>
<dbReference type="Gene3D" id="3.40.250.10">
    <property type="entry name" value="Rhodanese-like domain"/>
    <property type="match status" value="1"/>
</dbReference>
<dbReference type="InterPro" id="IPR001763">
    <property type="entry name" value="Rhodanese-like_dom"/>
</dbReference>
<evidence type="ECO:0000256" key="5">
    <source>
        <dbReference type="ARBA" id="ARBA00022695"/>
    </source>
</evidence>
<dbReference type="GO" id="GO:0061604">
    <property type="term" value="F:molybdopterin-synthase sulfurtransferase activity"/>
    <property type="evidence" value="ECO:0007669"/>
    <property type="project" value="UniProtKB-EC"/>
</dbReference>
<evidence type="ECO:0000256" key="9">
    <source>
        <dbReference type="ARBA" id="ARBA00022833"/>
    </source>
</evidence>
<feature type="binding site" evidence="14">
    <location>
        <position position="355"/>
    </location>
    <ligand>
        <name>Zn(2+)</name>
        <dbReference type="ChEBI" id="CHEBI:29105"/>
    </ligand>
</feature>
<dbReference type="PROSITE" id="PS50206">
    <property type="entry name" value="RHODANESE_3"/>
    <property type="match status" value="1"/>
</dbReference>
<accession>A0A517L4N8</accession>
<dbReference type="GO" id="GO:0032447">
    <property type="term" value="P:protein urmylation"/>
    <property type="evidence" value="ECO:0007669"/>
    <property type="project" value="TreeGrafter"/>
</dbReference>
<feature type="binding site" evidence="14">
    <location>
        <begin position="220"/>
        <end position="221"/>
    </location>
    <ligand>
        <name>ATP</name>
        <dbReference type="ChEBI" id="CHEBI:30616"/>
    </ligand>
</feature>
<evidence type="ECO:0000256" key="15">
    <source>
        <dbReference type="SAM" id="Coils"/>
    </source>
</evidence>
<name>A0A517L4N8_9PEZI</name>
<feature type="binding site" evidence="14">
    <location>
        <position position="269"/>
    </location>
    <ligand>
        <name>Zn(2+)</name>
        <dbReference type="ChEBI" id="CHEBI:29105"/>
    </ligand>
</feature>
<comment type="pathway">
    <text evidence="14">tRNA modification; 5-methoxycarbonylmethyl-2-thiouridine-tRNA biosynthesis.</text>
</comment>
<dbReference type="EMBL" id="CP042189">
    <property type="protein sequence ID" value="QDS70616.1"/>
    <property type="molecule type" value="Genomic_DNA"/>
</dbReference>
<protein>
    <recommendedName>
        <fullName evidence="14">Adenylyltransferase and sulfurtransferase uba4</fullName>
    </recommendedName>
    <alternativeName>
        <fullName evidence="14">Common component for nitrate reductase and xanthine dehydrogenase protein F</fullName>
    </alternativeName>
    <alternativeName>
        <fullName evidence="14">Ubiquitin-like protein activator 4</fullName>
    </alternativeName>
    <domain>
        <recommendedName>
            <fullName evidence="14">Molybdopterin-synthase adenylyltransferase</fullName>
            <ecNumber evidence="14">2.7.7.80</ecNumber>
        </recommendedName>
        <alternativeName>
            <fullName evidence="14">Adenylyltransferase uba4</fullName>
        </alternativeName>
        <alternativeName>
            <fullName evidence="14">Sulfur carrier protein MOCS2A adenylyltransferase</fullName>
        </alternativeName>
    </domain>
    <domain>
        <recommendedName>
            <fullName evidence="14">Molybdopterin-synthase sulfurtransferase</fullName>
            <ecNumber evidence="14">2.8.1.11</ecNumber>
        </recommendedName>
        <alternativeName>
            <fullName evidence="14">Sulfurtransferase uba4</fullName>
        </alternativeName>
        <alternativeName>
            <fullName evidence="14">Sulfur carrier protein MOCS2A sulfurtransferase</fullName>
        </alternativeName>
    </domain>
</protein>
<dbReference type="Pfam" id="PF00899">
    <property type="entry name" value="ThiF"/>
    <property type="match status" value="1"/>
</dbReference>
<comment type="function">
    <text evidence="13">Plays a central role in 2-thiolation of mcm(5)S(2)U at tRNA wobble positions of cytosolic tRNA(Lys), tRNA(Glu) and tRNA(Gln). Also essential during biosynthesis of the molybdenum cofactor. Acts by mediating the C-terminal thiocarboxylation of sulfur carriers urm1 and mocs2a. Its N-terminus first activates urm1 and mocs2a as acyl-adenylates (-COAMP), then the persulfide sulfur on the catalytic cysteine is transferred to urm1 and mocs2a to form thiocarboxylation (-COSH) of their C-terminus. The reaction probably involves hydrogen sulfide that is generated from the persulfide intermediate and that acts as a nucleophile towards urm1 and mocs2a. Subsequently, a transient disulfide bond is formed. Does not use thiosulfate as sulfur donor; nfs1 probably acting as a sulfur donor for thiocarboxylation reactions.</text>
</comment>
<dbReference type="UniPathway" id="UPA00988"/>
<keyword evidence="11 14" id="KW-0501">Molybdenum cofactor biosynthesis</keyword>
<dbReference type="GO" id="GO:0004792">
    <property type="term" value="F:thiosulfate-cyanide sulfurtransferase activity"/>
    <property type="evidence" value="ECO:0007669"/>
    <property type="project" value="TreeGrafter"/>
</dbReference>
<reference evidence="17 18" key="1">
    <citation type="submission" date="2019-07" db="EMBL/GenBank/DDBJ databases">
        <title>Finished genome of Venturia effusa.</title>
        <authorList>
            <person name="Young C.A."/>
            <person name="Cox M.P."/>
            <person name="Ganley A.R.D."/>
            <person name="David W.J."/>
        </authorList>
    </citation>
    <scope>NUCLEOTIDE SEQUENCE [LARGE SCALE GENOMIC DNA]</scope>
    <source>
        <strain evidence="18">albino</strain>
    </source>
</reference>
<keyword evidence="9 14" id="KW-0862">Zinc</keyword>
<keyword evidence="10 14" id="KW-0067">ATP-binding</keyword>
<feature type="coiled-coil region" evidence="15">
    <location>
        <begin position="1"/>
        <end position="28"/>
    </location>
</feature>
<comment type="similarity">
    <text evidence="14">In the N-terminal section; belongs to the HesA/MoeB/ThiF family. UBA4 subfamily.</text>
</comment>
<dbReference type="SUPFAM" id="SSF69572">
    <property type="entry name" value="Activating enzymes of the ubiquitin-like proteins"/>
    <property type="match status" value="1"/>
</dbReference>
<evidence type="ECO:0000256" key="4">
    <source>
        <dbReference type="ARBA" id="ARBA00022694"/>
    </source>
</evidence>
<dbReference type="InterPro" id="IPR000594">
    <property type="entry name" value="ThiF_NAD_FAD-bd"/>
</dbReference>
<proteinExistence type="inferred from homology"/>
<evidence type="ECO:0000256" key="12">
    <source>
        <dbReference type="ARBA" id="ARBA00023268"/>
    </source>
</evidence>
<comment type="catalytic activity">
    <reaction evidence="14">
        <text>[molybdopterin-synthase sulfur-carrier protein]-C-terminal Gly-Gly + ATP + H(+) = [molybdopterin-synthase sulfur-carrier protein]-C-terminal Gly-Gly-AMP + diphosphate</text>
        <dbReference type="Rhea" id="RHEA:43616"/>
        <dbReference type="Rhea" id="RHEA-COMP:12159"/>
        <dbReference type="Rhea" id="RHEA-COMP:12202"/>
        <dbReference type="ChEBI" id="CHEBI:15378"/>
        <dbReference type="ChEBI" id="CHEBI:30616"/>
        <dbReference type="ChEBI" id="CHEBI:33019"/>
        <dbReference type="ChEBI" id="CHEBI:90618"/>
        <dbReference type="ChEBI" id="CHEBI:90778"/>
        <dbReference type="EC" id="2.7.7.80"/>
    </reaction>
</comment>
<evidence type="ECO:0000256" key="3">
    <source>
        <dbReference type="ARBA" id="ARBA00022679"/>
    </source>
</evidence>
<feature type="binding site" evidence="14">
    <location>
        <begin position="159"/>
        <end position="163"/>
    </location>
    <ligand>
        <name>ATP</name>
        <dbReference type="ChEBI" id="CHEBI:30616"/>
    </ligand>
</feature>
<evidence type="ECO:0000259" key="16">
    <source>
        <dbReference type="PROSITE" id="PS50206"/>
    </source>
</evidence>
<evidence type="ECO:0000256" key="11">
    <source>
        <dbReference type="ARBA" id="ARBA00023150"/>
    </source>
</evidence>
<sequence>MADHQARIQSLEDQITKLESQLILLRNDLASARISSNDVAASTPSDHAMSDAALSVQLDVVNTAVDGGFPDAWGRDVLAALRQPTEEPPNQWPLTQEEYKRYGRQLIMPEVGLRGQLRLKAAKVLIVGCGGLGCPAAMYLAGAGVGTIGLVDGDMVEESNLHRQVLHNEQSNGWAKVDSAMQGLKALNSAVITVPYKTRLEPQNALHILASYDVVLDCTDTPASRYLISDTCVLLGKPLVSASALRTEGQLMLLNCPPRPAGDPGGGPCYRCVFPKPPPPETVTSCGDGGILGPVVGIMGLLQALETIKVVIADCSTSLAEGALSAPSLLLFSAYSSPQFRSIRLRPRKMACAACSSQATITADALTSGSMDYVQFCGLATPINILGPDERISALDYAESRKVTSLMGKQHQLIDVREKVQYDLCHLFGSVNIPFSQLSQLPSSWEDIMKDEEARKVLKLLKSSFPRFEGDPVYVVCRLGNDSQVAVKKLKDLGLDNGGKTWVGDISGGLRAWREQVDGSFPKY</sequence>
<dbReference type="InterPro" id="IPR035985">
    <property type="entry name" value="Ubiquitin-activating_enz"/>
</dbReference>
<dbReference type="GO" id="GO:0002143">
    <property type="term" value="P:tRNA wobble position uridine thiolation"/>
    <property type="evidence" value="ECO:0007669"/>
    <property type="project" value="InterPro"/>
</dbReference>
<keyword evidence="12 14" id="KW-0511">Multifunctional enzyme</keyword>
<evidence type="ECO:0000256" key="2">
    <source>
        <dbReference type="ARBA" id="ARBA00022490"/>
    </source>
</evidence>
<dbReference type="GO" id="GO:0042292">
    <property type="term" value="F:URM1 activating enzyme activity"/>
    <property type="evidence" value="ECO:0007669"/>
    <property type="project" value="TreeGrafter"/>
</dbReference>
<dbReference type="PANTHER" id="PTHR10953">
    <property type="entry name" value="UBIQUITIN-ACTIVATING ENZYME E1"/>
    <property type="match status" value="1"/>
</dbReference>
<dbReference type="SMART" id="SM00450">
    <property type="entry name" value="RHOD"/>
    <property type="match status" value="1"/>
</dbReference>
<evidence type="ECO:0000256" key="13">
    <source>
        <dbReference type="ARBA" id="ARBA00043893"/>
    </source>
</evidence>
<dbReference type="InterPro" id="IPR045886">
    <property type="entry name" value="ThiF/MoeB/HesA"/>
</dbReference>
<comment type="catalytic activity">
    <reaction evidence="14">
        <text>[molybdopterin-synthase sulfur-carrier protein]-C-terminal Gly-Gly-AMP + S-sulfanyl-L-cysteinyl-[cysteine desulfurase] + AH2 = [molybdopterin-synthase sulfur-carrier protein]-C-terminal-Gly-aminoethanethioate + L-cysteinyl-[cysteine desulfurase] + A + AMP + 2 H(+)</text>
        <dbReference type="Rhea" id="RHEA:48612"/>
        <dbReference type="Rhea" id="RHEA-COMP:12157"/>
        <dbReference type="Rhea" id="RHEA-COMP:12158"/>
        <dbReference type="Rhea" id="RHEA-COMP:12159"/>
        <dbReference type="Rhea" id="RHEA-COMP:19907"/>
        <dbReference type="ChEBI" id="CHEBI:13193"/>
        <dbReference type="ChEBI" id="CHEBI:15378"/>
        <dbReference type="ChEBI" id="CHEBI:17499"/>
        <dbReference type="ChEBI" id="CHEBI:29950"/>
        <dbReference type="ChEBI" id="CHEBI:61963"/>
        <dbReference type="ChEBI" id="CHEBI:90618"/>
        <dbReference type="ChEBI" id="CHEBI:232372"/>
        <dbReference type="ChEBI" id="CHEBI:456215"/>
        <dbReference type="EC" id="2.8.1.11"/>
    </reaction>
</comment>
<dbReference type="GO" id="GO:0061605">
    <property type="term" value="F:molybdopterin-synthase adenylyltransferase activity"/>
    <property type="evidence" value="ECO:0007669"/>
    <property type="project" value="UniProtKB-EC"/>
</dbReference>
<keyword evidence="6 14" id="KW-0479">Metal-binding</keyword>
<keyword evidence="3 14" id="KW-0808">Transferase</keyword>
<evidence type="ECO:0000256" key="7">
    <source>
        <dbReference type="ARBA" id="ARBA00022741"/>
    </source>
</evidence>
<keyword evidence="8" id="KW-0833">Ubl conjugation pathway</keyword>
<dbReference type="InterPro" id="IPR028885">
    <property type="entry name" value="MOCS3/Uba4"/>
</dbReference>
<dbReference type="AlphaFoldDB" id="A0A517L4N8"/>
<dbReference type="PANTHER" id="PTHR10953:SF102">
    <property type="entry name" value="ADENYLYLTRANSFERASE AND SULFURTRANSFERASE MOCS3"/>
    <property type="match status" value="1"/>
</dbReference>
<organism evidence="17 18">
    <name type="scientific">Venturia effusa</name>
    <dbReference type="NCBI Taxonomy" id="50376"/>
    <lineage>
        <taxon>Eukaryota</taxon>
        <taxon>Fungi</taxon>
        <taxon>Dikarya</taxon>
        <taxon>Ascomycota</taxon>
        <taxon>Pezizomycotina</taxon>
        <taxon>Dothideomycetes</taxon>
        <taxon>Pleosporomycetidae</taxon>
        <taxon>Venturiales</taxon>
        <taxon>Venturiaceae</taxon>
        <taxon>Venturia</taxon>
    </lineage>
</organism>
<dbReference type="OrthoDB" id="10261062at2759"/>
<dbReference type="InterPro" id="IPR036873">
    <property type="entry name" value="Rhodanese-like_dom_sf"/>
</dbReference>
<keyword evidence="2 14" id="KW-0963">Cytoplasm</keyword>
<comment type="subcellular location">
    <subcellularLocation>
        <location evidence="1">Cytoplasm</location>
        <location evidence="1">Cytosol</location>
    </subcellularLocation>
</comment>
<dbReference type="FunFam" id="3.40.50.720:FF:000033">
    <property type="entry name" value="Adenylyltransferase and sulfurtransferase MOCS3"/>
    <property type="match status" value="1"/>
</dbReference>
<dbReference type="GO" id="GO:0005829">
    <property type="term" value="C:cytosol"/>
    <property type="evidence" value="ECO:0007669"/>
    <property type="project" value="UniProtKB-SubCell"/>
</dbReference>
<dbReference type="UniPathway" id="UPA00344"/>
<comment type="function">
    <text evidence="14">Plays a central role in 2-thiolation of mcm(5)S(2)U at tRNA wobble positions of cytosolic tRNA(Lys), tRNA(Glu) and tRNA(Gln). Also essential during biosynthesis of the molybdenum cofactor. Acts by mediating the C-terminal thiocarboxylation of sulfur carriers urm1 and MOCS2A. Its N-terminus first activates urm1 and MOCS2A as acyl-adenylates (-COAMP), then the persulfide sulfur on the catalytic cysteine is transferred to urm1 and MOCS2A to form thiocarboxylation (-COSH) of their C-terminus. The reaction probably involves hydrogen sulfide that is generated from the persulfide intermediate and that acts as nucleophile towards urm1 and MOCS2A. Subsequently, a transient disulfide bond is formed. Does not use thiosulfate as sulfur donor; nfs1 probably acting as a sulfur donor for thiocarboxylation reactions.</text>
</comment>
<gene>
    <name evidence="14" type="primary">uba4</name>
    <name evidence="14" type="synonym">cnxF</name>
    <name evidence="17" type="ORF">FKW77_000504</name>
</gene>
<dbReference type="Proteomes" id="UP000316270">
    <property type="component" value="Chromosome 5"/>
</dbReference>
<dbReference type="Pfam" id="PF00581">
    <property type="entry name" value="Rhodanese"/>
    <property type="match status" value="1"/>
</dbReference>
<feature type="domain" description="Rhodanese" evidence="16">
    <location>
        <begin position="407"/>
        <end position="522"/>
    </location>
</feature>